<organism evidence="2 3">
    <name type="scientific">Hypsizygus marmoreus</name>
    <name type="common">White beech mushroom</name>
    <name type="synonym">Agaricus marmoreus</name>
    <dbReference type="NCBI Taxonomy" id="39966"/>
    <lineage>
        <taxon>Eukaryota</taxon>
        <taxon>Fungi</taxon>
        <taxon>Dikarya</taxon>
        <taxon>Basidiomycota</taxon>
        <taxon>Agaricomycotina</taxon>
        <taxon>Agaricomycetes</taxon>
        <taxon>Agaricomycetidae</taxon>
        <taxon>Agaricales</taxon>
        <taxon>Tricholomatineae</taxon>
        <taxon>Lyophyllaceae</taxon>
        <taxon>Hypsizygus</taxon>
    </lineage>
</organism>
<reference evidence="2" key="1">
    <citation type="submission" date="2018-04" db="EMBL/GenBank/DDBJ databases">
        <title>Whole genome sequencing of Hypsizygus marmoreus.</title>
        <authorList>
            <person name="Choi I.-G."/>
            <person name="Min B."/>
            <person name="Kim J.-G."/>
            <person name="Kim S."/>
            <person name="Oh Y.-L."/>
            <person name="Kong W.-S."/>
            <person name="Park H."/>
            <person name="Jeong J."/>
            <person name="Song E.-S."/>
        </authorList>
    </citation>
    <scope>NUCLEOTIDE SEQUENCE [LARGE SCALE GENOMIC DNA]</scope>
    <source>
        <strain evidence="2">51987-8</strain>
    </source>
</reference>
<name>A0A369IZH0_HYPMA</name>
<evidence type="ECO:0000313" key="3">
    <source>
        <dbReference type="Proteomes" id="UP000076154"/>
    </source>
</evidence>
<dbReference type="Pfam" id="PF00026">
    <property type="entry name" value="Asp"/>
    <property type="match status" value="1"/>
</dbReference>
<dbReference type="OrthoDB" id="660550at2759"/>
<keyword evidence="3" id="KW-1185">Reference proteome</keyword>
<dbReference type="AlphaFoldDB" id="A0A369IZH0"/>
<dbReference type="Proteomes" id="UP000076154">
    <property type="component" value="Unassembled WGS sequence"/>
</dbReference>
<feature type="domain" description="Peptidase A1" evidence="1">
    <location>
        <begin position="59"/>
        <end position="147"/>
    </location>
</feature>
<accession>A0A369IZH0</accession>
<gene>
    <name evidence="2" type="ORF">Hypma_016345</name>
</gene>
<proteinExistence type="predicted"/>
<dbReference type="SUPFAM" id="SSF50630">
    <property type="entry name" value="Acid proteases"/>
    <property type="match status" value="1"/>
</dbReference>
<dbReference type="Gene3D" id="2.40.70.10">
    <property type="entry name" value="Acid Proteases"/>
    <property type="match status" value="1"/>
</dbReference>
<dbReference type="InParanoid" id="A0A369IZH0"/>
<evidence type="ECO:0000313" key="2">
    <source>
        <dbReference type="EMBL" id="RDB14542.1"/>
    </source>
</evidence>
<dbReference type="InterPro" id="IPR021109">
    <property type="entry name" value="Peptidase_aspartic_dom_sf"/>
</dbReference>
<dbReference type="PROSITE" id="PS51767">
    <property type="entry name" value="PEPTIDASE_A1"/>
    <property type="match status" value="1"/>
</dbReference>
<comment type="caution">
    <text evidence="2">The sequence shown here is derived from an EMBL/GenBank/DDBJ whole genome shotgun (WGS) entry which is preliminary data.</text>
</comment>
<dbReference type="STRING" id="39966.A0A369IZH0"/>
<evidence type="ECO:0000259" key="1">
    <source>
        <dbReference type="PROSITE" id="PS51767"/>
    </source>
</evidence>
<dbReference type="InterPro" id="IPR033121">
    <property type="entry name" value="PEPTIDASE_A1"/>
</dbReference>
<dbReference type="EMBL" id="LUEZ02000096">
    <property type="protein sequence ID" value="RDB14542.1"/>
    <property type="molecule type" value="Genomic_DNA"/>
</dbReference>
<protein>
    <recommendedName>
        <fullName evidence="1">Peptidase A1 domain-containing protein</fullName>
    </recommendedName>
</protein>
<sequence length="147" mass="16000">MSHFVPKLSVLTLASKAALKTFLLATEPRNDASDVSVPLACDPTAPGKSIDVTHAGVTYPVTIYIGQPSTIYTLLIDTGSSNSNTCAEAEEQYRRTSTSSNTDNRINVMYGSGTFTGTEYIVQSWRMNLSVLQTVLRALMERIEFLG</sequence>